<feature type="compositionally biased region" description="Low complexity" evidence="2">
    <location>
        <begin position="561"/>
        <end position="572"/>
    </location>
</feature>
<gene>
    <name evidence="4" type="ORF">Poli38472_005391</name>
</gene>
<name>A0A8K1FLK3_PYTOL</name>
<feature type="compositionally biased region" description="Low complexity" evidence="2">
    <location>
        <begin position="671"/>
        <end position="681"/>
    </location>
</feature>
<dbReference type="Pfam" id="PF00498">
    <property type="entry name" value="FHA"/>
    <property type="match status" value="1"/>
</dbReference>
<dbReference type="SUPFAM" id="SSF49879">
    <property type="entry name" value="SMAD/FHA domain"/>
    <property type="match status" value="1"/>
</dbReference>
<keyword evidence="5" id="KW-1185">Reference proteome</keyword>
<dbReference type="Proteomes" id="UP000794436">
    <property type="component" value="Unassembled WGS sequence"/>
</dbReference>
<organism evidence="4 5">
    <name type="scientific">Pythium oligandrum</name>
    <name type="common">Mycoparasitic fungus</name>
    <dbReference type="NCBI Taxonomy" id="41045"/>
    <lineage>
        <taxon>Eukaryota</taxon>
        <taxon>Sar</taxon>
        <taxon>Stramenopiles</taxon>
        <taxon>Oomycota</taxon>
        <taxon>Peronosporomycetes</taxon>
        <taxon>Pythiales</taxon>
        <taxon>Pythiaceae</taxon>
        <taxon>Pythium</taxon>
    </lineage>
</organism>
<keyword evidence="1" id="KW-0175">Coiled coil</keyword>
<dbReference type="Gene3D" id="2.60.200.20">
    <property type="match status" value="1"/>
</dbReference>
<feature type="compositionally biased region" description="Basic and acidic residues" evidence="2">
    <location>
        <begin position="135"/>
        <end position="146"/>
    </location>
</feature>
<proteinExistence type="predicted"/>
<dbReference type="AlphaFoldDB" id="A0A8K1FLK3"/>
<feature type="region of interest" description="Disordered" evidence="2">
    <location>
        <begin position="506"/>
        <end position="537"/>
    </location>
</feature>
<evidence type="ECO:0000256" key="1">
    <source>
        <dbReference type="SAM" id="Coils"/>
    </source>
</evidence>
<feature type="compositionally biased region" description="Acidic residues" evidence="2">
    <location>
        <begin position="575"/>
        <end position="591"/>
    </location>
</feature>
<dbReference type="EMBL" id="SPLM01000073">
    <property type="protein sequence ID" value="TMW62773.1"/>
    <property type="molecule type" value="Genomic_DNA"/>
</dbReference>
<dbReference type="SMART" id="SM00240">
    <property type="entry name" value="FHA"/>
    <property type="match status" value="1"/>
</dbReference>
<feature type="domain" description="FHA" evidence="3">
    <location>
        <begin position="31"/>
        <end position="86"/>
    </location>
</feature>
<feature type="compositionally biased region" description="Low complexity" evidence="2">
    <location>
        <begin position="510"/>
        <end position="528"/>
    </location>
</feature>
<protein>
    <recommendedName>
        <fullName evidence="3">FHA domain-containing protein</fullName>
    </recommendedName>
</protein>
<feature type="region of interest" description="Disordered" evidence="2">
    <location>
        <begin position="561"/>
        <end position="693"/>
    </location>
</feature>
<evidence type="ECO:0000256" key="2">
    <source>
        <dbReference type="SAM" id="MobiDB-lite"/>
    </source>
</evidence>
<accession>A0A8K1FLK3</accession>
<dbReference type="PROSITE" id="PS50006">
    <property type="entry name" value="FHA_DOMAIN"/>
    <property type="match status" value="1"/>
</dbReference>
<feature type="compositionally biased region" description="Polar residues" evidence="2">
    <location>
        <begin position="147"/>
        <end position="160"/>
    </location>
</feature>
<feature type="compositionally biased region" description="Acidic residues" evidence="2">
    <location>
        <begin position="683"/>
        <end position="693"/>
    </location>
</feature>
<feature type="coiled-coil region" evidence="1">
    <location>
        <begin position="211"/>
        <end position="364"/>
    </location>
</feature>
<comment type="caution">
    <text evidence="4">The sequence shown here is derived from an EMBL/GenBank/DDBJ whole genome shotgun (WGS) entry which is preliminary data.</text>
</comment>
<evidence type="ECO:0000313" key="4">
    <source>
        <dbReference type="EMBL" id="TMW62773.1"/>
    </source>
</evidence>
<feature type="region of interest" description="Disordered" evidence="2">
    <location>
        <begin position="135"/>
        <end position="167"/>
    </location>
</feature>
<sequence>MTELLPWGRFKLVSKDQATEEDHIYFYMTTTIIGRDPARVDIALKPPVISSVHCSVKLTGTDEHGKPTAILTDLSRNGIWADQDLIGKSNSVPLTPNLDIHFTRPGVKKKKSESIFFKFEFLETGLTPENERLRAERDRAAARPRDQTSAPSTPGGSATRVTGKKQKITQEEIVVEETTHLWTSGESSPAKRRRTGDAPTLSQESSVMQTAKTFQESNQALRQQLKEANEYRMQLKQTISIYERDQVELKEKLGLIEVERRALKEEVDRKNVLLANQEAQMKRAEEDKNALLDQVKSLQLELAEVKAGAAKQTETIAKLKSEREKTESEMVSMTKQLDAHQTKNHELQEQVRKLRDEKQELKNTIDYSSTTNADVEEDQRGILEDNTLLKTRLRRMTKAWVQLGEFFDTKRRALEDETSVIDDMLVDLRNPQEKLISSWEQSEPSPAAIQYCPDTQPEDGTEDLETLDQGNEASRVLMVTRANAALGVFPPRTHKSIPTFSVSSAELNDSDQQTQSSSDHQTLSSDLSENSPMLSRIRPPFSSRIESITMAMPSLTSSTAAVSTVTTAQSVAETQDPEETKDGEEETEEAGGGEQPPVQEEEEEEEAAEVQEEGEEAAEGEDDEAAEAADDNKENTPVKEAAASTKPKTGDSQQPGQPGWLQRINFDGPSESHASASEGAGVFDDETQLSPDE</sequence>
<dbReference type="InterPro" id="IPR008984">
    <property type="entry name" value="SMAD_FHA_dom_sf"/>
</dbReference>
<feature type="compositionally biased region" description="Polar residues" evidence="2">
    <location>
        <begin position="646"/>
        <end position="656"/>
    </location>
</feature>
<feature type="region of interest" description="Disordered" evidence="2">
    <location>
        <begin position="180"/>
        <end position="207"/>
    </location>
</feature>
<dbReference type="OrthoDB" id="114364at2759"/>
<evidence type="ECO:0000313" key="5">
    <source>
        <dbReference type="Proteomes" id="UP000794436"/>
    </source>
</evidence>
<feature type="compositionally biased region" description="Acidic residues" evidence="2">
    <location>
        <begin position="599"/>
        <end position="629"/>
    </location>
</feature>
<dbReference type="InterPro" id="IPR000253">
    <property type="entry name" value="FHA_dom"/>
</dbReference>
<evidence type="ECO:0000259" key="3">
    <source>
        <dbReference type="PROSITE" id="PS50006"/>
    </source>
</evidence>
<dbReference type="Gene3D" id="1.20.5.340">
    <property type="match status" value="1"/>
</dbReference>
<reference evidence="4" key="1">
    <citation type="submission" date="2019-03" db="EMBL/GenBank/DDBJ databases">
        <title>Long read genome sequence of the mycoparasitic Pythium oligandrum ATCC 38472 isolated from sugarbeet rhizosphere.</title>
        <authorList>
            <person name="Gaulin E."/>
        </authorList>
    </citation>
    <scope>NUCLEOTIDE SEQUENCE</scope>
    <source>
        <strain evidence="4">ATCC 38472_TT</strain>
    </source>
</reference>